<keyword evidence="2 4" id="KW-0479">Metal-binding</keyword>
<evidence type="ECO:0000313" key="8">
    <source>
        <dbReference type="Proteomes" id="UP000244338"/>
    </source>
</evidence>
<evidence type="ECO:0000256" key="2">
    <source>
        <dbReference type="ARBA" id="ARBA00022723"/>
    </source>
</evidence>
<dbReference type="EMBL" id="PEBX01000161">
    <property type="protein sequence ID" value="PTQ55232.1"/>
    <property type="molecule type" value="Genomic_DNA"/>
</dbReference>
<keyword evidence="5" id="KW-1133">Transmembrane helix</keyword>
<dbReference type="Gene3D" id="1.10.760.10">
    <property type="entry name" value="Cytochrome c-like domain"/>
    <property type="match status" value="1"/>
</dbReference>
<evidence type="ECO:0000313" key="7">
    <source>
        <dbReference type="EMBL" id="PTQ55232.1"/>
    </source>
</evidence>
<keyword evidence="5" id="KW-0472">Membrane</keyword>
<feature type="transmembrane region" description="Helical" evidence="5">
    <location>
        <begin position="142"/>
        <end position="165"/>
    </location>
</feature>
<evidence type="ECO:0000256" key="4">
    <source>
        <dbReference type="PROSITE-ProRule" id="PRU00433"/>
    </source>
</evidence>
<feature type="domain" description="Cytochrome c" evidence="6">
    <location>
        <begin position="373"/>
        <end position="454"/>
    </location>
</feature>
<evidence type="ECO:0000259" key="6">
    <source>
        <dbReference type="PROSITE" id="PS51007"/>
    </source>
</evidence>
<evidence type="ECO:0000256" key="5">
    <source>
        <dbReference type="SAM" id="Phobius"/>
    </source>
</evidence>
<keyword evidence="3 4" id="KW-0408">Iron</keyword>
<comment type="caution">
    <text evidence="7">The sequence shown here is derived from an EMBL/GenBank/DDBJ whole genome shotgun (WGS) entry which is preliminary data.</text>
</comment>
<proteinExistence type="predicted"/>
<feature type="transmembrane region" description="Helical" evidence="5">
    <location>
        <begin position="192"/>
        <end position="214"/>
    </location>
</feature>
<feature type="transmembrane region" description="Helical" evidence="5">
    <location>
        <begin position="293"/>
        <end position="311"/>
    </location>
</feature>
<feature type="transmembrane region" description="Helical" evidence="5">
    <location>
        <begin position="226"/>
        <end position="245"/>
    </location>
</feature>
<dbReference type="InterPro" id="IPR036909">
    <property type="entry name" value="Cyt_c-like_dom_sf"/>
</dbReference>
<accession>A0A2R6XXV8</accession>
<dbReference type="GO" id="GO:0046872">
    <property type="term" value="F:metal ion binding"/>
    <property type="evidence" value="ECO:0007669"/>
    <property type="project" value="UniProtKB-KW"/>
</dbReference>
<gene>
    <name evidence="7" type="ORF">BSOLF_2852</name>
</gene>
<keyword evidence="5" id="KW-0812">Transmembrane</keyword>
<dbReference type="GO" id="GO:0020037">
    <property type="term" value="F:heme binding"/>
    <property type="evidence" value="ECO:0007669"/>
    <property type="project" value="InterPro"/>
</dbReference>
<name>A0A2R6XXV8_9BACL</name>
<feature type="transmembrane region" description="Helical" evidence="5">
    <location>
        <begin position="108"/>
        <end position="130"/>
    </location>
</feature>
<dbReference type="InterPro" id="IPR009056">
    <property type="entry name" value="Cyt_c-like_dom"/>
</dbReference>
<sequence>MMAQHGLIGLFPQWYVPNFGSGYIVALYASIHMLLSHISVGSSFLVAYFYTKAYKNNDEQLFRYVKQYLLRFLIYPYIIGSVTGPGIWFSTTVSAPRGISSLIHNFVWVWGAEEIFFISEVMLIYILYYNYERIARRTFMHWTWGFAFLSWGTMLLIVGILSFMLTPGQRDTWAQTGNMLYGFWTTNYFPHVFMRTSFMFALAALLGLVVAVYIKNPKLKQEVVRELSLIGMGGIFFGGVFLYWYLRTIPARSELILTQVIPQPFLLTIGFAVLGLTLFFAAYFIWPKLNQSRALLVALFIGVLVLAIFPSERAREWMRKPYVAGEFMYVNQVIARDVPGRGMKSELPLLAEEGMLKAHPFVPESVKTITPDNALEAGRAMAMIACANCHSLDERGPRPLVLKMQGVNNPEIMLQFLERRLGGDMTQGQAPYMPILAATEAEKRALANYLVELNRQFLEKKVKNTPLPYPLLQERSSQHQERSSR</sequence>
<dbReference type="PROSITE" id="PS51007">
    <property type="entry name" value="CYTC"/>
    <property type="match status" value="1"/>
</dbReference>
<dbReference type="Proteomes" id="UP000244338">
    <property type="component" value="Unassembled WGS sequence"/>
</dbReference>
<protein>
    <submittedName>
        <fullName evidence="7">Cytochrome c family protein</fullName>
    </submittedName>
</protein>
<keyword evidence="1 4" id="KW-0349">Heme</keyword>
<evidence type="ECO:0000256" key="1">
    <source>
        <dbReference type="ARBA" id="ARBA00022617"/>
    </source>
</evidence>
<feature type="transmembrane region" description="Helical" evidence="5">
    <location>
        <begin position="20"/>
        <end position="47"/>
    </location>
</feature>
<dbReference type="GO" id="GO:0009055">
    <property type="term" value="F:electron transfer activity"/>
    <property type="evidence" value="ECO:0007669"/>
    <property type="project" value="InterPro"/>
</dbReference>
<organism evidence="7 8">
    <name type="scientific">Candidatus Carbonibacillus altaicus</name>
    <dbReference type="NCBI Taxonomy" id="2163959"/>
    <lineage>
        <taxon>Bacteria</taxon>
        <taxon>Bacillati</taxon>
        <taxon>Bacillota</taxon>
        <taxon>Bacilli</taxon>
        <taxon>Bacillales</taxon>
        <taxon>Candidatus Carbonibacillus</taxon>
    </lineage>
</organism>
<reference evidence="8" key="1">
    <citation type="journal article" date="2018" name="Sci. Rep.">
        <title>Lignite coal burning seam in the remote Altai Mountains harbors a hydrogen-driven thermophilic microbial community.</title>
        <authorList>
            <person name="Kadnikov V.V."/>
            <person name="Mardanov A.V."/>
            <person name="Ivasenko D.A."/>
            <person name="Antsiferov D.V."/>
            <person name="Beletsky A.V."/>
            <person name="Karnachuk O.V."/>
            <person name="Ravin N.V."/>
        </authorList>
    </citation>
    <scope>NUCLEOTIDE SEQUENCE [LARGE SCALE GENOMIC DNA]</scope>
</reference>
<dbReference type="SUPFAM" id="SSF46626">
    <property type="entry name" value="Cytochrome c"/>
    <property type="match status" value="1"/>
</dbReference>
<feature type="transmembrane region" description="Helical" evidence="5">
    <location>
        <begin position="265"/>
        <end position="286"/>
    </location>
</feature>
<feature type="transmembrane region" description="Helical" evidence="5">
    <location>
        <begin position="68"/>
        <end position="88"/>
    </location>
</feature>
<dbReference type="AlphaFoldDB" id="A0A2R6XXV8"/>
<evidence type="ECO:0000256" key="3">
    <source>
        <dbReference type="ARBA" id="ARBA00023004"/>
    </source>
</evidence>